<name>A0A2G8SDU8_9APHY</name>
<feature type="region of interest" description="Disordered" evidence="1">
    <location>
        <begin position="343"/>
        <end position="377"/>
    </location>
</feature>
<evidence type="ECO:0000256" key="1">
    <source>
        <dbReference type="SAM" id="MobiDB-lite"/>
    </source>
</evidence>
<organism evidence="2 3">
    <name type="scientific">Ganoderma sinense ZZ0214-1</name>
    <dbReference type="NCBI Taxonomy" id="1077348"/>
    <lineage>
        <taxon>Eukaryota</taxon>
        <taxon>Fungi</taxon>
        <taxon>Dikarya</taxon>
        <taxon>Basidiomycota</taxon>
        <taxon>Agaricomycotina</taxon>
        <taxon>Agaricomycetes</taxon>
        <taxon>Polyporales</taxon>
        <taxon>Polyporaceae</taxon>
        <taxon>Ganoderma</taxon>
    </lineage>
</organism>
<dbReference type="EMBL" id="AYKW01000012">
    <property type="protein sequence ID" value="PIL31945.1"/>
    <property type="molecule type" value="Genomic_DNA"/>
</dbReference>
<keyword evidence="3" id="KW-1185">Reference proteome</keyword>
<dbReference type="Proteomes" id="UP000230002">
    <property type="component" value="Unassembled WGS sequence"/>
</dbReference>
<feature type="compositionally biased region" description="Basic and acidic residues" evidence="1">
    <location>
        <begin position="535"/>
        <end position="552"/>
    </location>
</feature>
<sequence length="552" mass="63876">MSRFLLDLIKEPFGPFLEEEALTSIVPNTTLKNVVALECLLLEGNGRITGLDECEKFQPEYKKELYEDKKVPVRFHGILEIQRLTWLTLEAHAAIEEELQNRDLAARRRSNSDGRTSGFTLKNLYGPSSQLKVKVKIQGTQANSAVYLFSNDVPTGLLITTYTRRYAITSMHICSYELSRRYLSRYRLHYILRTVLALDAGSNFHANNRTPLEKRTPKWFVERYCRHLALHGPARLHRPIFSQTDSDIERNTPGRMKRGREHVLRHVSRAEVYSRIAEHAEWLIHEQSMDSLGKWIDVDIWRAWLRRLDNWRRAARESDRSFGVWDGDEVDFEDNMSVDDLPLLPDPIKRKKKPAKKNTRRTSGVATPTGADFYPPPQPEVDISMMRTYDPDFSPPSTTLGSPISSPSRPGTPTDPSLLEVLPLEIFHPPNVNSLLIWPCPWAGCFHLIDLLHLTDEDLEHPAISAEDKRRLRSENVSWDGNDVWARDAFAYMVDNHHRWHLEELGIAVDEVKGRYRMRWKTPASHPRPSQFRQVKVDDRDPIPEQVKEEDV</sequence>
<feature type="region of interest" description="Disordered" evidence="1">
    <location>
        <begin position="521"/>
        <end position="552"/>
    </location>
</feature>
<feature type="compositionally biased region" description="Basic residues" evidence="1">
    <location>
        <begin position="349"/>
        <end position="360"/>
    </location>
</feature>
<feature type="compositionally biased region" description="Polar residues" evidence="1">
    <location>
        <begin position="395"/>
        <end position="415"/>
    </location>
</feature>
<comment type="caution">
    <text evidence="2">The sequence shown here is derived from an EMBL/GenBank/DDBJ whole genome shotgun (WGS) entry which is preliminary data.</text>
</comment>
<dbReference type="AlphaFoldDB" id="A0A2G8SDU8"/>
<feature type="region of interest" description="Disordered" evidence="1">
    <location>
        <begin position="392"/>
        <end position="415"/>
    </location>
</feature>
<dbReference type="OrthoDB" id="3226250at2759"/>
<proteinExistence type="predicted"/>
<reference evidence="2 3" key="1">
    <citation type="journal article" date="2015" name="Sci. Rep.">
        <title>Chromosome-level genome map provides insights into diverse defense mechanisms in the medicinal fungus Ganoderma sinense.</title>
        <authorList>
            <person name="Zhu Y."/>
            <person name="Xu J."/>
            <person name="Sun C."/>
            <person name="Zhou S."/>
            <person name="Xu H."/>
            <person name="Nelson D.R."/>
            <person name="Qian J."/>
            <person name="Song J."/>
            <person name="Luo H."/>
            <person name="Xiang L."/>
            <person name="Li Y."/>
            <person name="Xu Z."/>
            <person name="Ji A."/>
            <person name="Wang L."/>
            <person name="Lu S."/>
            <person name="Hayward A."/>
            <person name="Sun W."/>
            <person name="Li X."/>
            <person name="Schwartz D.C."/>
            <person name="Wang Y."/>
            <person name="Chen S."/>
        </authorList>
    </citation>
    <scope>NUCLEOTIDE SEQUENCE [LARGE SCALE GENOMIC DNA]</scope>
    <source>
        <strain evidence="2 3">ZZ0214-1</strain>
    </source>
</reference>
<gene>
    <name evidence="2" type="ORF">GSI_06649</name>
</gene>
<evidence type="ECO:0000313" key="2">
    <source>
        <dbReference type="EMBL" id="PIL31945.1"/>
    </source>
</evidence>
<protein>
    <submittedName>
        <fullName evidence="2">Uncharacterized protein</fullName>
    </submittedName>
</protein>
<evidence type="ECO:0000313" key="3">
    <source>
        <dbReference type="Proteomes" id="UP000230002"/>
    </source>
</evidence>
<accession>A0A2G8SDU8</accession>